<evidence type="ECO:0000313" key="5">
    <source>
        <dbReference type="EMBL" id="KAJ7351303.1"/>
    </source>
</evidence>
<dbReference type="SUPFAM" id="SSF88688">
    <property type="entry name" value="Families 57/38 glycoside transferase middle domain"/>
    <property type="match status" value="1"/>
</dbReference>
<dbReference type="GO" id="GO:0004559">
    <property type="term" value="F:alpha-mannosidase activity"/>
    <property type="evidence" value="ECO:0007669"/>
    <property type="project" value="InterPro"/>
</dbReference>
<gene>
    <name evidence="5" type="ORF">DFH08DRAFT_935053</name>
</gene>
<organism evidence="5 6">
    <name type="scientific">Mycena albidolilacea</name>
    <dbReference type="NCBI Taxonomy" id="1033008"/>
    <lineage>
        <taxon>Eukaryota</taxon>
        <taxon>Fungi</taxon>
        <taxon>Dikarya</taxon>
        <taxon>Basidiomycota</taxon>
        <taxon>Agaricomycotina</taxon>
        <taxon>Agaricomycetes</taxon>
        <taxon>Agaricomycetidae</taxon>
        <taxon>Agaricales</taxon>
        <taxon>Marasmiineae</taxon>
        <taxon>Mycenaceae</taxon>
        <taxon>Mycena</taxon>
    </lineage>
</organism>
<dbReference type="InterPro" id="IPR028995">
    <property type="entry name" value="Glyco_hydro_57/38_cen_sf"/>
</dbReference>
<sequence length="527" mass="58431">MFDGRRHLGLVPRNYNDERALLAFSALGGLPAPRSAFPASVSYAYPGPAYPSHHGHGHGGGQAQTNWRELYLEFHRGTYTSHGSIKKGNRHSEILLCVVEHVATLASLTGKKKYVYPKQALDDAWEKVLLNQLHGVLMRHSGMVYDDAEKLYEEVCEVGEKVFDDALDVILGGHARAPGVGSATELDQLPARRIQHDVLPPLRSRAGASPRRRGQRAPDTDRAAGGRWEDWVCGRAFCGWRAAVGAGGTASHGAVGFTPVSAHYLPRKGYEPAGRAARIRHPRLLLPSSRTDDVHLLGRRELIQEGAAGCLVISEDRPNYWDAWDVEIHHLEKPTQLELAKMSVVAQGPLRASVRAEVVYGQSRINVTISLDAVPASTKLDSRSMFRFDAWVDWRQRHEFLKFYVVLILSCVRGVRPQPRAFYTALRKNEAYAQLSSSPRFFHVFAEFVSAIYCKTSHTSLPRRCRAITGPTLFSNFLAAWTLPAVSQETPNAPSSRTSPKDSHINGSCSTQESKALSIFNYLLQIV</sequence>
<dbReference type="InterPro" id="IPR011013">
    <property type="entry name" value="Gal_mutarotase_sf_dom"/>
</dbReference>
<dbReference type="EMBL" id="JARIHO010000013">
    <property type="protein sequence ID" value="KAJ7351303.1"/>
    <property type="molecule type" value="Genomic_DNA"/>
</dbReference>
<evidence type="ECO:0000256" key="2">
    <source>
        <dbReference type="ARBA" id="ARBA00022801"/>
    </source>
</evidence>
<keyword evidence="1" id="KW-0479">Metal-binding</keyword>
<comment type="caution">
    <text evidence="5">The sequence shown here is derived from an EMBL/GenBank/DDBJ whole genome shotgun (WGS) entry which is preliminary data.</text>
</comment>
<dbReference type="GO" id="GO:0046872">
    <property type="term" value="F:metal ion binding"/>
    <property type="evidence" value="ECO:0007669"/>
    <property type="project" value="UniProtKB-KW"/>
</dbReference>
<dbReference type="GO" id="GO:0000329">
    <property type="term" value="C:fungal-type vacuole membrane"/>
    <property type="evidence" value="ECO:0007669"/>
    <property type="project" value="TreeGrafter"/>
</dbReference>
<feature type="compositionally biased region" description="Polar residues" evidence="3">
    <location>
        <begin position="489"/>
        <end position="498"/>
    </location>
</feature>
<keyword evidence="2" id="KW-0378">Hydrolase</keyword>
<dbReference type="GO" id="GO:0006013">
    <property type="term" value="P:mannose metabolic process"/>
    <property type="evidence" value="ECO:0007669"/>
    <property type="project" value="InterPro"/>
</dbReference>
<protein>
    <recommendedName>
        <fullName evidence="4">Glycoside hydrolase family 38 central domain-containing protein</fullName>
    </recommendedName>
</protein>
<dbReference type="SUPFAM" id="SSF74650">
    <property type="entry name" value="Galactose mutarotase-like"/>
    <property type="match status" value="1"/>
</dbReference>
<dbReference type="AlphaFoldDB" id="A0AAD7ETP3"/>
<evidence type="ECO:0000313" key="6">
    <source>
        <dbReference type="Proteomes" id="UP001218218"/>
    </source>
</evidence>
<evidence type="ECO:0000259" key="4">
    <source>
        <dbReference type="SMART" id="SM00872"/>
    </source>
</evidence>
<dbReference type="Pfam" id="PF09261">
    <property type="entry name" value="Alpha-mann_mid"/>
    <property type="match status" value="1"/>
</dbReference>
<dbReference type="Gene3D" id="2.70.98.30">
    <property type="entry name" value="Golgi alpha-mannosidase II, domain 4"/>
    <property type="match status" value="1"/>
</dbReference>
<accession>A0AAD7ETP3</accession>
<evidence type="ECO:0000256" key="3">
    <source>
        <dbReference type="SAM" id="MobiDB-lite"/>
    </source>
</evidence>
<dbReference type="Gene3D" id="1.20.1270.50">
    <property type="entry name" value="Glycoside hydrolase family 38, central domain"/>
    <property type="match status" value="1"/>
</dbReference>
<feature type="domain" description="Glycoside hydrolase family 38 central" evidence="4">
    <location>
        <begin position="73"/>
        <end position="152"/>
    </location>
</feature>
<dbReference type="PANTHER" id="PTHR46017">
    <property type="entry name" value="ALPHA-MANNOSIDASE 2C1"/>
    <property type="match status" value="1"/>
</dbReference>
<dbReference type="FunFam" id="1.20.1270.50:FF:000004">
    <property type="entry name" value="alpha-mannosidase 2C1 isoform X1"/>
    <property type="match status" value="1"/>
</dbReference>
<dbReference type="Pfam" id="PF07748">
    <property type="entry name" value="Glyco_hydro_38C"/>
    <property type="match status" value="1"/>
</dbReference>
<dbReference type="PANTHER" id="PTHR46017:SF1">
    <property type="entry name" value="ALPHA-MANNOSIDASE 2C1"/>
    <property type="match status" value="1"/>
</dbReference>
<dbReference type="Proteomes" id="UP001218218">
    <property type="component" value="Unassembled WGS sequence"/>
</dbReference>
<feature type="region of interest" description="Disordered" evidence="3">
    <location>
        <begin position="200"/>
        <end position="224"/>
    </location>
</feature>
<dbReference type="InterPro" id="IPR011682">
    <property type="entry name" value="Glyco_hydro_38_C"/>
</dbReference>
<dbReference type="GO" id="GO:0030246">
    <property type="term" value="F:carbohydrate binding"/>
    <property type="evidence" value="ECO:0007669"/>
    <property type="project" value="InterPro"/>
</dbReference>
<reference evidence="5" key="1">
    <citation type="submission" date="2023-03" db="EMBL/GenBank/DDBJ databases">
        <title>Massive genome expansion in bonnet fungi (Mycena s.s.) driven by repeated elements and novel gene families across ecological guilds.</title>
        <authorList>
            <consortium name="Lawrence Berkeley National Laboratory"/>
            <person name="Harder C.B."/>
            <person name="Miyauchi S."/>
            <person name="Viragh M."/>
            <person name="Kuo A."/>
            <person name="Thoen E."/>
            <person name="Andreopoulos B."/>
            <person name="Lu D."/>
            <person name="Skrede I."/>
            <person name="Drula E."/>
            <person name="Henrissat B."/>
            <person name="Morin E."/>
            <person name="Kohler A."/>
            <person name="Barry K."/>
            <person name="LaButti K."/>
            <person name="Morin E."/>
            <person name="Salamov A."/>
            <person name="Lipzen A."/>
            <person name="Mereny Z."/>
            <person name="Hegedus B."/>
            <person name="Baldrian P."/>
            <person name="Stursova M."/>
            <person name="Weitz H."/>
            <person name="Taylor A."/>
            <person name="Grigoriev I.V."/>
            <person name="Nagy L.G."/>
            <person name="Martin F."/>
            <person name="Kauserud H."/>
        </authorList>
    </citation>
    <scope>NUCLEOTIDE SEQUENCE</scope>
    <source>
        <strain evidence="5">CBHHK002</strain>
    </source>
</reference>
<dbReference type="InterPro" id="IPR037094">
    <property type="entry name" value="Glyco_hydro_38_cen_sf"/>
</dbReference>
<dbReference type="SMART" id="SM00872">
    <property type="entry name" value="Alpha-mann_mid"/>
    <property type="match status" value="1"/>
</dbReference>
<evidence type="ECO:0000256" key="1">
    <source>
        <dbReference type="ARBA" id="ARBA00022723"/>
    </source>
</evidence>
<name>A0AAD7ETP3_9AGAR</name>
<keyword evidence="6" id="KW-1185">Reference proteome</keyword>
<dbReference type="GO" id="GO:0009313">
    <property type="term" value="P:oligosaccharide catabolic process"/>
    <property type="evidence" value="ECO:0007669"/>
    <property type="project" value="TreeGrafter"/>
</dbReference>
<feature type="region of interest" description="Disordered" evidence="3">
    <location>
        <begin position="489"/>
        <end position="509"/>
    </location>
</feature>
<proteinExistence type="predicted"/>
<dbReference type="InterPro" id="IPR015341">
    <property type="entry name" value="Glyco_hydro_38_cen"/>
</dbReference>